<dbReference type="PANTHER" id="PTHR43156">
    <property type="entry name" value="STAGE II SPORULATION PROTEIN E-RELATED"/>
    <property type="match status" value="1"/>
</dbReference>
<sequence length="447" mass="51467">MDTHIQIAAENLVMAYLKHDTSQENTDFHSWSETFMHFFNQYFGNAYFYLFSVNSKKEHLTVEYTNQPHCEFKTISYKNDDILSYLSKDTPSFFALPSTSNLLNTCTANLNSLRAGIFFPLYEKNSLVGVLCIFSDILFADNQIKILYPLINHSFLRTYQLHQLKKEISKLESMNRALEASQEAMHENAINFIKIHKKLTDSLAYAKRIQHAILPSTQLLDNIFNEHFIIYLPKDIVSGDFYWCSQVDYTFLAVVDCTGHGVPGAFMSMIGHTLLNEIINTKRQTDPATILKLLHKGIKEVLKQEESNNKDGMDISLCRLERNANFQLKLTFAGAKSTLFIYQNGTLTKINGNRKNIGGIHYKEQMDFDNQEFDLQDGAILYLMTDGFVDTANQERARIGMEKFQNLLKEFANLPLTLQKEKLLQYLSDYQGQEPQRDDITILAVRV</sequence>
<reference evidence="4" key="1">
    <citation type="submission" date="2016-10" db="EMBL/GenBank/DDBJ databases">
        <authorList>
            <person name="Varghese N."/>
            <person name="Submissions S."/>
        </authorList>
    </citation>
    <scope>NUCLEOTIDE SEQUENCE [LARGE SCALE GENOMIC DNA]</scope>
    <source>
        <strain>GEY</strain>
        <strain evidence="4">DSM 9560</strain>
    </source>
</reference>
<keyword evidence="1" id="KW-0378">Hydrolase</keyword>
<dbReference type="InterPro" id="IPR036457">
    <property type="entry name" value="PPM-type-like_dom_sf"/>
</dbReference>
<dbReference type="SUPFAM" id="SSF81606">
    <property type="entry name" value="PP2C-like"/>
    <property type="match status" value="1"/>
</dbReference>
<proteinExistence type="predicted"/>
<dbReference type="EMBL" id="FONY01000037">
    <property type="protein sequence ID" value="SFF45966.1"/>
    <property type="molecule type" value="Genomic_DNA"/>
</dbReference>
<dbReference type="RefSeq" id="WP_091548760.1">
    <property type="nucleotide sequence ID" value="NZ_FONY01000037.1"/>
</dbReference>
<evidence type="ECO:0000313" key="4">
    <source>
        <dbReference type="Proteomes" id="UP000199513"/>
    </source>
</evidence>
<protein>
    <submittedName>
        <fullName evidence="3">Serine phosphatase RsbU, regulator of sigma subunit</fullName>
    </submittedName>
</protein>
<dbReference type="Proteomes" id="UP000199513">
    <property type="component" value="Unassembled WGS sequence"/>
</dbReference>
<keyword evidence="4" id="KW-1185">Reference proteome</keyword>
<name>A0A1I2IZ63_9BACT</name>
<feature type="domain" description="PPM-type phosphatase" evidence="2">
    <location>
        <begin position="220"/>
        <end position="447"/>
    </location>
</feature>
<dbReference type="InterPro" id="IPR052016">
    <property type="entry name" value="Bact_Sigma-Reg"/>
</dbReference>
<organism evidence="3 4">
    <name type="scientific">Thermoflexibacter ruber</name>
    <dbReference type="NCBI Taxonomy" id="1003"/>
    <lineage>
        <taxon>Bacteria</taxon>
        <taxon>Pseudomonadati</taxon>
        <taxon>Bacteroidota</taxon>
        <taxon>Cytophagia</taxon>
        <taxon>Cytophagales</taxon>
        <taxon>Thermoflexibacteraceae</taxon>
        <taxon>Thermoflexibacter</taxon>
    </lineage>
</organism>
<evidence type="ECO:0000259" key="2">
    <source>
        <dbReference type="SMART" id="SM00331"/>
    </source>
</evidence>
<accession>A0A1I2IZ63</accession>
<evidence type="ECO:0000313" key="3">
    <source>
        <dbReference type="EMBL" id="SFF45966.1"/>
    </source>
</evidence>
<dbReference type="AlphaFoldDB" id="A0A1I2IZ63"/>
<dbReference type="STRING" id="1003.SAMN04488541_10375"/>
<dbReference type="PANTHER" id="PTHR43156:SF9">
    <property type="entry name" value="HAMP DOMAIN-CONTAINING PROTEIN"/>
    <property type="match status" value="1"/>
</dbReference>
<dbReference type="Pfam" id="PF07228">
    <property type="entry name" value="SpoIIE"/>
    <property type="match status" value="1"/>
</dbReference>
<dbReference type="SMART" id="SM00331">
    <property type="entry name" value="PP2C_SIG"/>
    <property type="match status" value="1"/>
</dbReference>
<dbReference type="OrthoDB" id="9763484at2"/>
<evidence type="ECO:0000256" key="1">
    <source>
        <dbReference type="ARBA" id="ARBA00022801"/>
    </source>
</evidence>
<dbReference type="Gene3D" id="3.60.40.10">
    <property type="entry name" value="PPM-type phosphatase domain"/>
    <property type="match status" value="1"/>
</dbReference>
<dbReference type="GO" id="GO:0016791">
    <property type="term" value="F:phosphatase activity"/>
    <property type="evidence" value="ECO:0007669"/>
    <property type="project" value="TreeGrafter"/>
</dbReference>
<gene>
    <name evidence="3" type="ORF">SAMN04488541_10375</name>
</gene>
<dbReference type="InterPro" id="IPR001932">
    <property type="entry name" value="PPM-type_phosphatase-like_dom"/>
</dbReference>